<proteinExistence type="predicted"/>
<protein>
    <submittedName>
        <fullName evidence="2">Uncharacterized protein</fullName>
    </submittedName>
</protein>
<reference evidence="2" key="1">
    <citation type="journal article" date="2023" name="G3 (Bethesda)">
        <title>Whole genome assemblies of Zophobas morio and Tenebrio molitor.</title>
        <authorList>
            <person name="Kaur S."/>
            <person name="Stinson S.A."/>
            <person name="diCenzo G.C."/>
        </authorList>
    </citation>
    <scope>NUCLEOTIDE SEQUENCE</scope>
    <source>
        <strain evidence="2">QUZm001</strain>
    </source>
</reference>
<feature type="compositionally biased region" description="Basic residues" evidence="1">
    <location>
        <begin position="1"/>
        <end position="11"/>
    </location>
</feature>
<gene>
    <name evidence="2" type="ORF">Zmor_026369</name>
</gene>
<evidence type="ECO:0000313" key="2">
    <source>
        <dbReference type="EMBL" id="KAJ3643672.1"/>
    </source>
</evidence>
<dbReference type="EMBL" id="JALNTZ010000008">
    <property type="protein sequence ID" value="KAJ3643672.1"/>
    <property type="molecule type" value="Genomic_DNA"/>
</dbReference>
<dbReference type="AlphaFoldDB" id="A0AA38M5W6"/>
<name>A0AA38M5W6_9CUCU</name>
<sequence>MGRNKKQHHAGSRTGTGPIPKKETKQWFDEECQKKVNKKNTARMKWIGTNKEEHWNDYRKERTKLCKKKKEEWINNYMKEIQHKNKDNRKLFELIKKQPKKRQINAKIDKKDWEAHFKNMYE</sequence>
<feature type="region of interest" description="Disordered" evidence="1">
    <location>
        <begin position="1"/>
        <end position="26"/>
    </location>
</feature>
<evidence type="ECO:0000256" key="1">
    <source>
        <dbReference type="SAM" id="MobiDB-lite"/>
    </source>
</evidence>
<evidence type="ECO:0000313" key="3">
    <source>
        <dbReference type="Proteomes" id="UP001168821"/>
    </source>
</evidence>
<keyword evidence="3" id="KW-1185">Reference proteome</keyword>
<comment type="caution">
    <text evidence="2">The sequence shown here is derived from an EMBL/GenBank/DDBJ whole genome shotgun (WGS) entry which is preliminary data.</text>
</comment>
<organism evidence="2 3">
    <name type="scientific">Zophobas morio</name>
    <dbReference type="NCBI Taxonomy" id="2755281"/>
    <lineage>
        <taxon>Eukaryota</taxon>
        <taxon>Metazoa</taxon>
        <taxon>Ecdysozoa</taxon>
        <taxon>Arthropoda</taxon>
        <taxon>Hexapoda</taxon>
        <taxon>Insecta</taxon>
        <taxon>Pterygota</taxon>
        <taxon>Neoptera</taxon>
        <taxon>Endopterygota</taxon>
        <taxon>Coleoptera</taxon>
        <taxon>Polyphaga</taxon>
        <taxon>Cucujiformia</taxon>
        <taxon>Tenebrionidae</taxon>
        <taxon>Zophobas</taxon>
    </lineage>
</organism>
<accession>A0AA38M5W6</accession>
<dbReference type="Proteomes" id="UP001168821">
    <property type="component" value="Unassembled WGS sequence"/>
</dbReference>